<proteinExistence type="predicted"/>
<dbReference type="EMBL" id="JACLIC010000010">
    <property type="protein sequence ID" value="MBY0202862.1"/>
    <property type="molecule type" value="Genomic_DNA"/>
</dbReference>
<sequence length="59" mass="6967">MYRDVALKITFIYKDEVEAIDLFHADGVAVRSDECLHHFVLFTVYRASNREDEIEEFAK</sequence>
<name>A0ABS7KFF6_9BACL</name>
<dbReference type="Proteomes" id="UP000706031">
    <property type="component" value="Unassembled WGS sequence"/>
</dbReference>
<reference evidence="1 2" key="1">
    <citation type="submission" date="2020-08" db="EMBL/GenBank/DDBJ databases">
        <title>Fungal Genomes of the International Space Station.</title>
        <authorList>
            <person name="Seuylemezian A."/>
            <person name="Singh N.K."/>
            <person name="Wood J."/>
            <person name="Venkateswaran K."/>
        </authorList>
    </citation>
    <scope>NUCLEOTIDE SEQUENCE [LARGE SCALE GENOMIC DNA]</scope>
    <source>
        <strain evidence="1 2">S/N-304-OC-R4</strain>
    </source>
</reference>
<keyword evidence="2" id="KW-1185">Reference proteome</keyword>
<protein>
    <submittedName>
        <fullName evidence="1">Uncharacterized protein</fullName>
    </submittedName>
</protein>
<gene>
    <name evidence="1" type="ORF">H7T88_06470</name>
</gene>
<organism evidence="1 2">
    <name type="scientific">Paenibacillus cucumis</name>
    <name type="common">ex Kampfer et al. 2016</name>
    <dbReference type="NCBI Taxonomy" id="1776858"/>
    <lineage>
        <taxon>Bacteria</taxon>
        <taxon>Bacillati</taxon>
        <taxon>Bacillota</taxon>
        <taxon>Bacilli</taxon>
        <taxon>Bacillales</taxon>
        <taxon>Paenibacillaceae</taxon>
        <taxon>Paenibacillus</taxon>
    </lineage>
</organism>
<evidence type="ECO:0000313" key="2">
    <source>
        <dbReference type="Proteomes" id="UP000706031"/>
    </source>
</evidence>
<dbReference type="RefSeq" id="WP_221787709.1">
    <property type="nucleotide sequence ID" value="NZ_JACLIC010000010.1"/>
</dbReference>
<evidence type="ECO:0000313" key="1">
    <source>
        <dbReference type="EMBL" id="MBY0202862.1"/>
    </source>
</evidence>
<accession>A0ABS7KFF6</accession>
<comment type="caution">
    <text evidence="1">The sequence shown here is derived from an EMBL/GenBank/DDBJ whole genome shotgun (WGS) entry which is preliminary data.</text>
</comment>